<dbReference type="PANTHER" id="PTHR34180">
    <property type="entry name" value="PEPTIDASE C45"/>
    <property type="match status" value="1"/>
</dbReference>
<dbReference type="SUPFAM" id="SSF56235">
    <property type="entry name" value="N-terminal nucleophile aminohydrolases (Ntn hydrolases)"/>
    <property type="match status" value="1"/>
</dbReference>
<evidence type="ECO:0000313" key="3">
    <source>
        <dbReference type="Proteomes" id="UP000242310"/>
    </source>
</evidence>
<dbReference type="EMBL" id="PYAV01000003">
    <property type="protein sequence ID" value="PSL50613.1"/>
    <property type="molecule type" value="Genomic_DNA"/>
</dbReference>
<feature type="domain" description="Peptidase C45 hydrolase" evidence="1">
    <location>
        <begin position="110"/>
        <end position="322"/>
    </location>
</feature>
<organism evidence="2 3">
    <name type="scientific">Salsuginibacillus halophilus</name>
    <dbReference type="NCBI Taxonomy" id="517424"/>
    <lineage>
        <taxon>Bacteria</taxon>
        <taxon>Bacillati</taxon>
        <taxon>Bacillota</taxon>
        <taxon>Bacilli</taxon>
        <taxon>Bacillales</taxon>
        <taxon>Bacillaceae</taxon>
        <taxon>Salsuginibacillus</taxon>
    </lineage>
</organism>
<dbReference type="InterPro" id="IPR047794">
    <property type="entry name" value="C45_proenzyme-like"/>
</dbReference>
<protein>
    <submittedName>
        <fullName evidence="2">Putative choloylglycine hydrolase</fullName>
    </submittedName>
</protein>
<sequence>MTDDVQELFLPILYYSGSYQEIGYEQGRALINTPLIENHTRRLKRSKKRFAAPVNEVKNLYDHFCPGLFQELKGLADGLNWPIDDVIHEYSGFQGTRVKAGCTAAAAAGVYARNYDYQPQSYEGRLVITLPENGLAVFGISQRLIGRTDGMNEAGLALGYHFVNRVKPAEGIVCSNICRIVLETCHTVAEAAALLQKLPHRHAFSYSMADALGRTAVVEGSPRGVAVFEGTSQVCANRFRAPRLQRENRKVVSDSIRREDLAEQALKNEISAEHLYKSFNETKQHKQEQISAVDYSQWNGTLHTAVYDTNTLTVKLGFGVNRRPVELPLKDLFRGWQTPIKQIRASWKTSLALPFHQKLTEPK</sequence>
<dbReference type="AlphaFoldDB" id="A0A2P8HWK7"/>
<dbReference type="NCBIfam" id="NF040521">
    <property type="entry name" value="C45_proenzyme"/>
    <property type="match status" value="1"/>
</dbReference>
<dbReference type="InterPro" id="IPR005079">
    <property type="entry name" value="Peptidase_C45_hydrolase"/>
</dbReference>
<gene>
    <name evidence="2" type="ORF">B0H94_103226</name>
</gene>
<dbReference type="GO" id="GO:0016787">
    <property type="term" value="F:hydrolase activity"/>
    <property type="evidence" value="ECO:0007669"/>
    <property type="project" value="UniProtKB-KW"/>
</dbReference>
<dbReference type="InterPro" id="IPR047801">
    <property type="entry name" value="Peptidase_C45"/>
</dbReference>
<dbReference type="Proteomes" id="UP000242310">
    <property type="component" value="Unassembled WGS sequence"/>
</dbReference>
<comment type="caution">
    <text evidence="2">The sequence shown here is derived from an EMBL/GenBank/DDBJ whole genome shotgun (WGS) entry which is preliminary data.</text>
</comment>
<keyword evidence="3" id="KW-1185">Reference proteome</keyword>
<name>A0A2P8HWK7_9BACI</name>
<proteinExistence type="predicted"/>
<dbReference type="PANTHER" id="PTHR34180:SF1">
    <property type="entry name" value="BETA-ALANYL-DOPAMINE_CARCININE HYDROLASE"/>
    <property type="match status" value="1"/>
</dbReference>
<accession>A0A2P8HWK7</accession>
<evidence type="ECO:0000313" key="2">
    <source>
        <dbReference type="EMBL" id="PSL50613.1"/>
    </source>
</evidence>
<dbReference type="RefSeq" id="WP_106587928.1">
    <property type="nucleotide sequence ID" value="NZ_PYAV01000003.1"/>
</dbReference>
<dbReference type="Pfam" id="PF03417">
    <property type="entry name" value="AAT"/>
    <property type="match status" value="1"/>
</dbReference>
<evidence type="ECO:0000259" key="1">
    <source>
        <dbReference type="Pfam" id="PF03417"/>
    </source>
</evidence>
<reference evidence="2 3" key="1">
    <citation type="submission" date="2018-03" db="EMBL/GenBank/DDBJ databases">
        <title>Genomic Encyclopedia of Type Strains, Phase III (KMG-III): the genomes of soil and plant-associated and newly described type strains.</title>
        <authorList>
            <person name="Whitman W."/>
        </authorList>
    </citation>
    <scope>NUCLEOTIDE SEQUENCE [LARGE SCALE GENOMIC DNA]</scope>
    <source>
        <strain evidence="2 3">CGMCC 1.07653</strain>
    </source>
</reference>
<dbReference type="OrthoDB" id="8617387at2"/>
<dbReference type="InterPro" id="IPR029055">
    <property type="entry name" value="Ntn_hydrolases_N"/>
</dbReference>
<dbReference type="Gene3D" id="3.60.60.10">
    <property type="entry name" value="Penicillin V Acylase, Chain A"/>
    <property type="match status" value="1"/>
</dbReference>
<keyword evidence="2" id="KW-0378">Hydrolase</keyword>